<feature type="region of interest" description="Disordered" evidence="1">
    <location>
        <begin position="193"/>
        <end position="226"/>
    </location>
</feature>
<protein>
    <submittedName>
        <fullName evidence="3">Molybdenum cofactor cytidylyltransferase/nicotine blue oxidoreductase</fullName>
    </submittedName>
</protein>
<dbReference type="Pfam" id="PF12804">
    <property type="entry name" value="NTP_transf_3"/>
    <property type="match status" value="1"/>
</dbReference>
<name>A0A2T0QXA6_9ACTN</name>
<dbReference type="AlphaFoldDB" id="A0A2T0QXA6"/>
<keyword evidence="3" id="KW-0808">Transferase</keyword>
<dbReference type="EMBL" id="PVZF01000017">
    <property type="protein sequence ID" value="PRY10248.1"/>
    <property type="molecule type" value="Genomic_DNA"/>
</dbReference>
<comment type="caution">
    <text evidence="3">The sequence shown here is derived from an EMBL/GenBank/DDBJ whole genome shotgun (WGS) entry which is preliminary data.</text>
</comment>
<proteinExistence type="predicted"/>
<dbReference type="PANTHER" id="PTHR43777:SF1">
    <property type="entry name" value="MOLYBDENUM COFACTOR CYTIDYLYLTRANSFERASE"/>
    <property type="match status" value="1"/>
</dbReference>
<gene>
    <name evidence="3" type="ORF">CLV37_11722</name>
</gene>
<dbReference type="Gene3D" id="3.90.550.10">
    <property type="entry name" value="Spore Coat Polysaccharide Biosynthesis Protein SpsA, Chain A"/>
    <property type="match status" value="1"/>
</dbReference>
<dbReference type="PANTHER" id="PTHR43777">
    <property type="entry name" value="MOLYBDENUM COFACTOR CYTIDYLYLTRANSFERASE"/>
    <property type="match status" value="1"/>
</dbReference>
<dbReference type="InterPro" id="IPR029044">
    <property type="entry name" value="Nucleotide-diphossugar_trans"/>
</dbReference>
<feature type="compositionally biased region" description="Gly residues" evidence="1">
    <location>
        <begin position="212"/>
        <end position="226"/>
    </location>
</feature>
<keyword evidence="3" id="KW-0548">Nucleotidyltransferase</keyword>
<evidence type="ECO:0000256" key="1">
    <source>
        <dbReference type="SAM" id="MobiDB-lite"/>
    </source>
</evidence>
<evidence type="ECO:0000259" key="2">
    <source>
        <dbReference type="Pfam" id="PF12804"/>
    </source>
</evidence>
<dbReference type="GO" id="GO:0016779">
    <property type="term" value="F:nucleotidyltransferase activity"/>
    <property type="evidence" value="ECO:0007669"/>
    <property type="project" value="UniProtKB-KW"/>
</dbReference>
<organism evidence="3 4">
    <name type="scientific">Kineococcus rhizosphaerae</name>
    <dbReference type="NCBI Taxonomy" id="559628"/>
    <lineage>
        <taxon>Bacteria</taxon>
        <taxon>Bacillati</taxon>
        <taxon>Actinomycetota</taxon>
        <taxon>Actinomycetes</taxon>
        <taxon>Kineosporiales</taxon>
        <taxon>Kineosporiaceae</taxon>
        <taxon>Kineococcus</taxon>
    </lineage>
</organism>
<reference evidence="3 4" key="1">
    <citation type="submission" date="2018-03" db="EMBL/GenBank/DDBJ databases">
        <title>Genomic Encyclopedia of Archaeal and Bacterial Type Strains, Phase II (KMG-II): from individual species to whole genera.</title>
        <authorList>
            <person name="Goeker M."/>
        </authorList>
    </citation>
    <scope>NUCLEOTIDE SEQUENCE [LARGE SCALE GENOMIC DNA]</scope>
    <source>
        <strain evidence="3 4">DSM 19711</strain>
    </source>
</reference>
<dbReference type="SUPFAM" id="SSF53448">
    <property type="entry name" value="Nucleotide-diphospho-sugar transferases"/>
    <property type="match status" value="1"/>
</dbReference>
<dbReference type="CDD" id="cd04182">
    <property type="entry name" value="GT_2_like_f"/>
    <property type="match status" value="1"/>
</dbReference>
<accession>A0A2T0QXA6</accession>
<evidence type="ECO:0000313" key="4">
    <source>
        <dbReference type="Proteomes" id="UP000238083"/>
    </source>
</evidence>
<dbReference type="Proteomes" id="UP000238083">
    <property type="component" value="Unassembled WGS sequence"/>
</dbReference>
<feature type="domain" description="MobA-like NTP transferase" evidence="2">
    <location>
        <begin position="12"/>
        <end position="173"/>
    </location>
</feature>
<evidence type="ECO:0000313" key="3">
    <source>
        <dbReference type="EMBL" id="PRY10248.1"/>
    </source>
</evidence>
<dbReference type="InterPro" id="IPR025877">
    <property type="entry name" value="MobA-like_NTP_Trfase"/>
</dbReference>
<sequence>MVWSNRGVRVAGVVLAAGAGRRLGAPKALVHHADGTTFVRRAVDLLTGAGCSPVLVTTGARADEVAAHVPAGAHVVHVPDWSSGPGAGLAHVLAHVLSDSALDDVDALLITLVDLPHVTGRGVADVLAHARRDAVVRAVDGGCPGHPVLIGRDHFEAAARLSQDGHGLKELLACAGTVRVEVAGATRDVDRVHDLPAGAHLPPTTVSPAPGTGEGTGTGTGTPGAS</sequence>
<keyword evidence="4" id="KW-1185">Reference proteome</keyword>